<feature type="compositionally biased region" description="Acidic residues" evidence="1">
    <location>
        <begin position="122"/>
        <end position="134"/>
    </location>
</feature>
<evidence type="ECO:0000256" key="1">
    <source>
        <dbReference type="SAM" id="MobiDB-lite"/>
    </source>
</evidence>
<dbReference type="AlphaFoldDB" id="A0A1H8TJN8"/>
<dbReference type="RefSeq" id="WP_089825297.1">
    <property type="nucleotide sequence ID" value="NZ_FODV01000007.1"/>
</dbReference>
<protein>
    <submittedName>
        <fullName evidence="2">Uncharacterized protein</fullName>
    </submittedName>
</protein>
<accession>A0A1H8TJN8</accession>
<gene>
    <name evidence="2" type="ORF">SAMN04487948_107118</name>
</gene>
<feature type="compositionally biased region" description="Basic and acidic residues" evidence="1">
    <location>
        <begin position="179"/>
        <end position="205"/>
    </location>
</feature>
<proteinExistence type="predicted"/>
<feature type="region of interest" description="Disordered" evidence="1">
    <location>
        <begin position="19"/>
        <end position="38"/>
    </location>
</feature>
<feature type="region of interest" description="Disordered" evidence="1">
    <location>
        <begin position="117"/>
        <end position="276"/>
    </location>
</feature>
<feature type="compositionally biased region" description="Acidic residues" evidence="1">
    <location>
        <begin position="62"/>
        <end position="71"/>
    </location>
</feature>
<keyword evidence="3" id="KW-1185">Reference proteome</keyword>
<organism evidence="2 3">
    <name type="scientific">Halogranum amylolyticum</name>
    <dbReference type="NCBI Taxonomy" id="660520"/>
    <lineage>
        <taxon>Archaea</taxon>
        <taxon>Methanobacteriati</taxon>
        <taxon>Methanobacteriota</taxon>
        <taxon>Stenosarchaea group</taxon>
        <taxon>Halobacteria</taxon>
        <taxon>Halobacteriales</taxon>
        <taxon>Haloferacaceae</taxon>
    </lineage>
</organism>
<dbReference type="Proteomes" id="UP000199126">
    <property type="component" value="Unassembled WGS sequence"/>
</dbReference>
<sequence length="276" mass="30897">MTETYSDVETLLAEIRERLDSIDDGNADEPETFTDSEREELHELVGEARTMTEKSTLSDLFDSVDVDDVPDTVEPTDVPELVGDASAESILRLRQLLELKRIDEHWTELSDEERWQQLADVSEFDSQVEAETGEDPTGSRDVENGAEDEKERADDTPDATTEPAGAGEQNEETSQDEQSSVREFSDLVDEVRARFIDVDTTERASNESTDGPEESTDEPEESTDEPEESADEASADETSSDRQTDTGSARHRFSTVPSQNRADMSALSRRSFRYRP</sequence>
<evidence type="ECO:0000313" key="3">
    <source>
        <dbReference type="Proteomes" id="UP000199126"/>
    </source>
</evidence>
<feature type="region of interest" description="Disordered" evidence="1">
    <location>
        <begin position="62"/>
        <end position="81"/>
    </location>
</feature>
<feature type="compositionally biased region" description="Basic and acidic residues" evidence="1">
    <location>
        <begin position="137"/>
        <end position="155"/>
    </location>
</feature>
<reference evidence="3" key="1">
    <citation type="submission" date="2016-10" db="EMBL/GenBank/DDBJ databases">
        <authorList>
            <person name="Varghese N."/>
            <person name="Submissions S."/>
        </authorList>
    </citation>
    <scope>NUCLEOTIDE SEQUENCE [LARGE SCALE GENOMIC DNA]</scope>
    <source>
        <strain evidence="3">CGMCC 1.10121</strain>
    </source>
</reference>
<feature type="compositionally biased region" description="Acidic residues" evidence="1">
    <location>
        <begin position="210"/>
        <end position="235"/>
    </location>
</feature>
<dbReference type="EMBL" id="FODV01000007">
    <property type="protein sequence ID" value="SEO91192.1"/>
    <property type="molecule type" value="Genomic_DNA"/>
</dbReference>
<feature type="compositionally biased region" description="Acidic residues" evidence="1">
    <location>
        <begin position="22"/>
        <end position="34"/>
    </location>
</feature>
<name>A0A1H8TJN8_9EURY</name>
<evidence type="ECO:0000313" key="2">
    <source>
        <dbReference type="EMBL" id="SEO91192.1"/>
    </source>
</evidence>